<gene>
    <name evidence="2" type="ORF">GCM10011613_17490</name>
</gene>
<dbReference type="PANTHER" id="PTHR34351:SF1">
    <property type="entry name" value="SLR1927 PROTEIN"/>
    <property type="match status" value="1"/>
</dbReference>
<accession>A0ABQ3B192</accession>
<dbReference type="EMBL" id="BMYZ01000001">
    <property type="protein sequence ID" value="GGY72964.1"/>
    <property type="molecule type" value="Genomic_DNA"/>
</dbReference>
<dbReference type="Proteomes" id="UP000619761">
    <property type="component" value="Unassembled WGS sequence"/>
</dbReference>
<evidence type="ECO:0000313" key="2">
    <source>
        <dbReference type="EMBL" id="GGY72964.1"/>
    </source>
</evidence>
<name>A0ABQ3B192_9GAMM</name>
<evidence type="ECO:0000256" key="1">
    <source>
        <dbReference type="SAM" id="Phobius"/>
    </source>
</evidence>
<reference evidence="3" key="1">
    <citation type="journal article" date="2019" name="Int. J. Syst. Evol. Microbiol.">
        <title>The Global Catalogue of Microorganisms (GCM) 10K type strain sequencing project: providing services to taxonomists for standard genome sequencing and annotation.</title>
        <authorList>
            <consortium name="The Broad Institute Genomics Platform"/>
            <consortium name="The Broad Institute Genome Sequencing Center for Infectious Disease"/>
            <person name="Wu L."/>
            <person name="Ma J."/>
        </authorList>
    </citation>
    <scope>NUCLEOTIDE SEQUENCE [LARGE SCALE GENOMIC DNA]</scope>
    <source>
        <strain evidence="3">KCTC 32239</strain>
    </source>
</reference>
<keyword evidence="1" id="KW-0812">Transmembrane</keyword>
<sequence length="297" mass="33634">MLQHRTIYVFPSKQGAAFLVLILLIWILGTNYQNNLILGLSFFLTSVMLVSVIHAFKNLLGLIFIPDAIQHAAVGDVASFDIEISSSYLNDHHGLLLRVNADFDPIRADVIAGKVTQVRLNLPARHRGWLKLPRIVLKSYFPFGLIRAWAYIDLHHRALIFPKPIACDQPPLGPGQGDEGIYVSMQRGDEFQGFQNYQPGSPLSQIAWKQYARGAGLHLKDYRALQSEHYWLDWQALNTHDTELALSNLTYWVNYFADSNIEFGLRLPNQTIERGTGDVHRLNALTALALFGWVQED</sequence>
<feature type="transmembrane region" description="Helical" evidence="1">
    <location>
        <begin position="35"/>
        <end position="56"/>
    </location>
</feature>
<dbReference type="PANTHER" id="PTHR34351">
    <property type="entry name" value="SLR1927 PROTEIN-RELATED"/>
    <property type="match status" value="1"/>
</dbReference>
<proteinExistence type="predicted"/>
<keyword evidence="1" id="KW-1133">Transmembrane helix</keyword>
<keyword evidence="1" id="KW-0472">Membrane</keyword>
<feature type="transmembrane region" description="Helical" evidence="1">
    <location>
        <begin position="7"/>
        <end position="29"/>
    </location>
</feature>
<evidence type="ECO:0000313" key="3">
    <source>
        <dbReference type="Proteomes" id="UP000619761"/>
    </source>
</evidence>
<organism evidence="2 3">
    <name type="scientific">Cellvibrio zantedeschiae</name>
    <dbReference type="NCBI Taxonomy" id="1237077"/>
    <lineage>
        <taxon>Bacteria</taxon>
        <taxon>Pseudomonadati</taxon>
        <taxon>Pseudomonadota</taxon>
        <taxon>Gammaproteobacteria</taxon>
        <taxon>Cellvibrionales</taxon>
        <taxon>Cellvibrionaceae</taxon>
        <taxon>Cellvibrio</taxon>
    </lineage>
</organism>
<comment type="caution">
    <text evidence="2">The sequence shown here is derived from an EMBL/GenBank/DDBJ whole genome shotgun (WGS) entry which is preliminary data.</text>
</comment>
<keyword evidence="3" id="KW-1185">Reference proteome</keyword>
<protein>
    <submittedName>
        <fullName evidence="2">DUF58 domain-containing protein</fullName>
    </submittedName>
</protein>